<dbReference type="EMBL" id="JAOVZW010000003">
    <property type="protein sequence ID" value="MCX8523115.1"/>
    <property type="molecule type" value="Genomic_DNA"/>
</dbReference>
<comment type="caution">
    <text evidence="3">The sequence shown here is derived from an EMBL/GenBank/DDBJ whole genome shotgun (WGS) entry which is preliminary data.</text>
</comment>
<dbReference type="InterPro" id="IPR009001">
    <property type="entry name" value="Transl_elong_EF1A/Init_IF2_C"/>
</dbReference>
<evidence type="ECO:0000313" key="3">
    <source>
        <dbReference type="EMBL" id="MCX8523115.1"/>
    </source>
</evidence>
<dbReference type="Proteomes" id="UP001073122">
    <property type="component" value="Unassembled WGS sequence"/>
</dbReference>
<name>A0ABT3XLX3_9FLAO</name>
<evidence type="ECO:0000256" key="1">
    <source>
        <dbReference type="ARBA" id="ARBA00022741"/>
    </source>
</evidence>
<reference evidence="3" key="1">
    <citation type="submission" date="2022-10" db="EMBL/GenBank/DDBJ databases">
        <title>Chryseobacterium sp. nov., a novel bacterial species.</title>
        <authorList>
            <person name="Cao Y."/>
        </authorList>
    </citation>
    <scope>NUCLEOTIDE SEQUENCE</scope>
    <source>
        <strain evidence="3">CCTCC AB2015118</strain>
    </source>
</reference>
<evidence type="ECO:0000256" key="2">
    <source>
        <dbReference type="ARBA" id="ARBA00023134"/>
    </source>
</evidence>
<dbReference type="SUPFAM" id="SSF50465">
    <property type="entry name" value="EF-Tu/eEF-1alpha/eIF2-gamma C-terminal domain"/>
    <property type="match status" value="1"/>
</dbReference>
<accession>A0ABT3XLX3</accession>
<keyword evidence="2" id="KW-0342">GTP-binding</keyword>
<gene>
    <name evidence="3" type="ORF">OF897_04160</name>
</gene>
<protein>
    <recommendedName>
        <fullName evidence="5">Elongation factor Tu</fullName>
    </recommendedName>
</protein>
<proteinExistence type="predicted"/>
<sequence length="105" mass="11757">MKKTSHFTALINFYPTDHNGLVSPVSTGFRVLFQFPYELQSYLGALNFEEEELIFPGDSRSINISLINADSFVSKLYNGMDFEIVDQSGVIGNGIVTETLIEENN</sequence>
<keyword evidence="1" id="KW-0547">Nucleotide-binding</keyword>
<evidence type="ECO:0008006" key="5">
    <source>
        <dbReference type="Google" id="ProtNLM"/>
    </source>
</evidence>
<organism evidence="3 4">
    <name type="scientific">Chryseobacterium formosus</name>
    <dbReference type="NCBI Taxonomy" id="1537363"/>
    <lineage>
        <taxon>Bacteria</taxon>
        <taxon>Pseudomonadati</taxon>
        <taxon>Bacteroidota</taxon>
        <taxon>Flavobacteriia</taxon>
        <taxon>Flavobacteriales</taxon>
        <taxon>Weeksellaceae</taxon>
        <taxon>Chryseobacterium group</taxon>
        <taxon>Chryseobacterium</taxon>
    </lineage>
</organism>
<evidence type="ECO:0000313" key="4">
    <source>
        <dbReference type="Proteomes" id="UP001073122"/>
    </source>
</evidence>
<dbReference type="Gene3D" id="2.40.30.10">
    <property type="entry name" value="Translation factors"/>
    <property type="match status" value="1"/>
</dbReference>
<dbReference type="RefSeq" id="WP_267264436.1">
    <property type="nucleotide sequence ID" value="NZ_JAOVZW010000003.1"/>
</dbReference>
<keyword evidence="4" id="KW-1185">Reference proteome</keyword>